<evidence type="ECO:0000313" key="1">
    <source>
        <dbReference type="EMBL" id="EFU73164.1"/>
    </source>
</evidence>
<protein>
    <submittedName>
        <fullName evidence="1">Uncharacterized protein</fullName>
    </submittedName>
</protein>
<gene>
    <name evidence="1" type="ORF">HMPREF9088_1988</name>
</gene>
<dbReference type="Proteomes" id="UP000010296">
    <property type="component" value="Unassembled WGS sequence"/>
</dbReference>
<accession>E6LHZ8</accession>
<keyword evidence="2" id="KW-1185">Reference proteome</keyword>
<dbReference type="HOGENOM" id="CLU_3135417_0_0_9"/>
<comment type="caution">
    <text evidence="1">The sequence shown here is derived from an EMBL/GenBank/DDBJ whole genome shotgun (WGS) entry which is preliminary data.</text>
</comment>
<reference evidence="1 2" key="1">
    <citation type="submission" date="2010-12" db="EMBL/GenBank/DDBJ databases">
        <authorList>
            <person name="Muzny D."/>
            <person name="Qin X."/>
            <person name="Deng J."/>
            <person name="Jiang H."/>
            <person name="Liu Y."/>
            <person name="Qu J."/>
            <person name="Song X.-Z."/>
            <person name="Zhang L."/>
            <person name="Thornton R."/>
            <person name="Coyle M."/>
            <person name="Francisco L."/>
            <person name="Jackson L."/>
            <person name="Javaid M."/>
            <person name="Korchina V."/>
            <person name="Kovar C."/>
            <person name="Mata R."/>
            <person name="Mathew T."/>
            <person name="Ngo R."/>
            <person name="Nguyen L."/>
            <person name="Nguyen N."/>
            <person name="Okwuonu G."/>
            <person name="Ongeri F."/>
            <person name="Pham C."/>
            <person name="Simmons D."/>
            <person name="Wilczek-Boney K."/>
            <person name="Hale W."/>
            <person name="Jakkamsetti A."/>
            <person name="Pham P."/>
            <person name="Ruth R."/>
            <person name="San Lucas F."/>
            <person name="Warren J."/>
            <person name="Zhang J."/>
            <person name="Zhao Z."/>
            <person name="Zhou C."/>
            <person name="Zhu D."/>
            <person name="Lee S."/>
            <person name="Bess C."/>
            <person name="Blankenburg K."/>
            <person name="Forbes L."/>
            <person name="Fu Q."/>
            <person name="Gubbala S."/>
            <person name="Hirani K."/>
            <person name="Jayaseelan J.C."/>
            <person name="Lara F."/>
            <person name="Munidasa M."/>
            <person name="Palculict T."/>
            <person name="Patil S."/>
            <person name="Pu L.-L."/>
            <person name="Saada N."/>
            <person name="Tang L."/>
            <person name="Weissenberger G."/>
            <person name="Zhu Y."/>
            <person name="Hemphill L."/>
            <person name="Shang Y."/>
            <person name="Youmans B."/>
            <person name="Ayvaz T."/>
            <person name="Ross M."/>
            <person name="Santibanez J."/>
            <person name="Aqrawi P."/>
            <person name="Gross S."/>
            <person name="Joshi V."/>
            <person name="Fowler G."/>
            <person name="Nazareth L."/>
            <person name="Reid J."/>
            <person name="Worley K."/>
            <person name="Petrosino J."/>
            <person name="Highlander S."/>
            <person name="Gibbs R."/>
        </authorList>
    </citation>
    <scope>NUCLEOTIDE SEQUENCE [LARGE SCALE GENOMIC DNA]</scope>
    <source>
        <strain evidence="2">DSM 15952 / CCUG 50447 / LMG 22039 / TP 1.5</strain>
    </source>
</reference>
<organism evidence="1 2">
    <name type="scientific">Enterococcus italicus (strain DSM 15952 / CCUG 50447 / LMG 22039 / TP 1.5)</name>
    <dbReference type="NCBI Taxonomy" id="888064"/>
    <lineage>
        <taxon>Bacteria</taxon>
        <taxon>Bacillati</taxon>
        <taxon>Bacillota</taxon>
        <taxon>Bacilli</taxon>
        <taxon>Lactobacillales</taxon>
        <taxon>Enterococcaceae</taxon>
        <taxon>Enterococcus</taxon>
    </lineage>
</organism>
<proteinExistence type="predicted"/>
<name>E6LHZ8_ENTI1</name>
<dbReference type="AlphaFoldDB" id="E6LHZ8"/>
<dbReference type="EMBL" id="AEPV01000075">
    <property type="protein sequence ID" value="EFU73164.1"/>
    <property type="molecule type" value="Genomic_DNA"/>
</dbReference>
<evidence type="ECO:0000313" key="2">
    <source>
        <dbReference type="Proteomes" id="UP000010296"/>
    </source>
</evidence>
<sequence length="49" mass="5656">MAIKQHRFGSIRFNIALKQGVRNTIQEISFGSIRFNIALKQGQSHQKKE</sequence>